<comment type="caution">
    <text evidence="2">The sequence shown here is derived from an EMBL/GenBank/DDBJ whole genome shotgun (WGS) entry which is preliminary data.</text>
</comment>
<dbReference type="Proteomes" id="UP000321676">
    <property type="component" value="Unassembled WGS sequence"/>
</dbReference>
<dbReference type="Pfam" id="PF01833">
    <property type="entry name" value="TIG"/>
    <property type="match status" value="1"/>
</dbReference>
<sequence length="577" mass="65336">MAMNMTQKDLRTFLYLSLISMGLSFCAGCSKSSGNPEVEKGNKEYIIYTTGFSNLSLNEVKLTGKIETPSDEPILDHGFIVQFSNQDGEKMPEETISLGKTTKTGEITALFKPKKIFEQGVSYSYLFFVRTEKNFYKSDAYEFMLGNLNAVAEEKYSYGSDTIKINGNFEGLADHYRLAVRGAMEIFSLPFTVSPDKKSISFILRASSDVYNSDQVQVSLVRKNENPRRFELNLAKISYLSRLKFTKKDYDYSDFLDFSVANLADSYYTIPNLYILINGKKFPYQKGLRFHDLPDFPEGTFKIGYMNGKDSVYFPEPFSLVQPAKDLVLKSNFPRVHPFSYIQYDAIELSRFFWSEVSGTVGGQEANVGYDYRTGLLTVSPGDLADGDYELKVFNRFHSYLSPKKVKVEKLKISSRTSVTGYAGDTLTLKGNFIDGMQYFMVDKNDFQVGMANAQEGVLNFVLNLYFKPEDTFQIGYYTPTAVFYKTEQVINYKSLGYTFDRFYPSKGTTGDILTVEGKGIGLVGTVFLGDQMINAIKINNNKVSFSIPRLPGKGKMKVGFSIGTDLYQSTDYFEYY</sequence>
<dbReference type="InterPro" id="IPR014756">
    <property type="entry name" value="Ig_E-set"/>
</dbReference>
<organism evidence="2 3">
    <name type="scientific">Sphingobacterium mizutaii NBRC 14946 = DSM 11724</name>
    <dbReference type="NCBI Taxonomy" id="1220576"/>
    <lineage>
        <taxon>Bacteria</taxon>
        <taxon>Pseudomonadati</taxon>
        <taxon>Bacteroidota</taxon>
        <taxon>Sphingobacteriia</taxon>
        <taxon>Sphingobacteriales</taxon>
        <taxon>Sphingobacteriaceae</taxon>
        <taxon>Sphingobacterium</taxon>
    </lineage>
</organism>
<keyword evidence="3" id="KW-1185">Reference proteome</keyword>
<feature type="domain" description="IPT/TIG" evidence="1">
    <location>
        <begin position="500"/>
        <end position="576"/>
    </location>
</feature>
<evidence type="ECO:0000313" key="3">
    <source>
        <dbReference type="Proteomes" id="UP000321676"/>
    </source>
</evidence>
<evidence type="ECO:0000313" key="2">
    <source>
        <dbReference type="EMBL" id="GEM70006.1"/>
    </source>
</evidence>
<accession>A0ABQ0W8U7</accession>
<name>A0ABQ0W8U7_9SPHI</name>
<dbReference type="EMBL" id="BJXH01000058">
    <property type="protein sequence ID" value="GEM70006.1"/>
    <property type="molecule type" value="Genomic_DNA"/>
</dbReference>
<proteinExistence type="predicted"/>
<dbReference type="SUPFAM" id="SSF81296">
    <property type="entry name" value="E set domains"/>
    <property type="match status" value="1"/>
</dbReference>
<evidence type="ECO:0000259" key="1">
    <source>
        <dbReference type="Pfam" id="PF01833"/>
    </source>
</evidence>
<protein>
    <recommendedName>
        <fullName evidence="1">IPT/TIG domain-containing protein</fullName>
    </recommendedName>
</protein>
<dbReference type="InterPro" id="IPR002909">
    <property type="entry name" value="IPT_dom"/>
</dbReference>
<dbReference type="InterPro" id="IPR013783">
    <property type="entry name" value="Ig-like_fold"/>
</dbReference>
<dbReference type="Gene3D" id="2.60.40.10">
    <property type="entry name" value="Immunoglobulins"/>
    <property type="match status" value="1"/>
</dbReference>
<reference evidence="2 3" key="1">
    <citation type="submission" date="2019-07" db="EMBL/GenBank/DDBJ databases">
        <title>Whole genome shotgun sequence of Sphingobacterium mizutaii NBRC 14946.</title>
        <authorList>
            <person name="Hosoyama A."/>
            <person name="Uohara A."/>
            <person name="Ohji S."/>
            <person name="Ichikawa N."/>
        </authorList>
    </citation>
    <scope>NUCLEOTIDE SEQUENCE [LARGE SCALE GENOMIC DNA]</scope>
    <source>
        <strain evidence="2 3">NBRC 14946</strain>
    </source>
</reference>
<gene>
    <name evidence="2" type="ORF">SMI01S_36120</name>
</gene>